<dbReference type="InterPro" id="IPR004839">
    <property type="entry name" value="Aminotransferase_I/II_large"/>
</dbReference>
<evidence type="ECO:0000313" key="8">
    <source>
        <dbReference type="EMBL" id="SHL72350.1"/>
    </source>
</evidence>
<comment type="cofactor">
    <cofactor evidence="1 6">
        <name>pyridoxal 5'-phosphate</name>
        <dbReference type="ChEBI" id="CHEBI:597326"/>
    </cofactor>
</comment>
<proteinExistence type="inferred from homology"/>
<protein>
    <recommendedName>
        <fullName evidence="6">Aromatic amino acid aminotransferase</fullName>
        <shortName evidence="6">ArAT</shortName>
        <ecNumber evidence="6">2.6.1.57</ecNumber>
    </recommendedName>
</protein>
<keyword evidence="3 6" id="KW-0032">Aminotransferase</keyword>
<dbReference type="InterPro" id="IPR050106">
    <property type="entry name" value="HistidinolP_aminotransfase"/>
</dbReference>
<comment type="subunit">
    <text evidence="2 6">Homodimer.</text>
</comment>
<dbReference type="GO" id="GO:0030170">
    <property type="term" value="F:pyridoxal phosphate binding"/>
    <property type="evidence" value="ECO:0007669"/>
    <property type="project" value="UniProtKB-UniRule"/>
</dbReference>
<evidence type="ECO:0000256" key="6">
    <source>
        <dbReference type="HAMAP-Rule" id="MF_01513"/>
    </source>
</evidence>
<reference evidence="8 9" key="1">
    <citation type="submission" date="2016-11" db="EMBL/GenBank/DDBJ databases">
        <authorList>
            <person name="Varghese N."/>
            <person name="Submissions S."/>
        </authorList>
    </citation>
    <scope>NUCLEOTIDE SEQUENCE [LARGE SCALE GENOMIC DNA]</scope>
    <source>
        <strain evidence="8 9">VTM4R57</strain>
    </source>
</reference>
<gene>
    <name evidence="6" type="primary">pat</name>
    <name evidence="8" type="ORF">SAMN04487849_10943</name>
</gene>
<evidence type="ECO:0000256" key="4">
    <source>
        <dbReference type="ARBA" id="ARBA00022679"/>
    </source>
</evidence>
<dbReference type="InterPro" id="IPR015422">
    <property type="entry name" value="PyrdxlP-dep_Trfase_small"/>
</dbReference>
<name>A0ABD7M8U0_MICLU</name>
<comment type="caution">
    <text evidence="8">The sequence shown here is derived from an EMBL/GenBank/DDBJ whole genome shotgun (WGS) entry which is preliminary data.</text>
</comment>
<dbReference type="PANTHER" id="PTHR43643:SF3">
    <property type="entry name" value="HISTIDINOL-PHOSPHATE AMINOTRANSFERASE"/>
    <property type="match status" value="1"/>
</dbReference>
<dbReference type="PANTHER" id="PTHR43643">
    <property type="entry name" value="HISTIDINOL-PHOSPHATE AMINOTRANSFERASE 2"/>
    <property type="match status" value="1"/>
</dbReference>
<evidence type="ECO:0000259" key="7">
    <source>
        <dbReference type="Pfam" id="PF00155"/>
    </source>
</evidence>
<dbReference type="InterPro" id="IPR005861">
    <property type="entry name" value="HisP_aminotrans"/>
</dbReference>
<dbReference type="Gene3D" id="3.90.1150.10">
    <property type="entry name" value="Aspartate Aminotransferase, domain 1"/>
    <property type="match status" value="1"/>
</dbReference>
<dbReference type="HAMAP" id="MF_01023">
    <property type="entry name" value="HisC_aminotrans_2"/>
    <property type="match status" value="1"/>
</dbReference>
<dbReference type="EMBL" id="FRCE01000009">
    <property type="protein sequence ID" value="SHL72350.1"/>
    <property type="molecule type" value="Genomic_DNA"/>
</dbReference>
<feature type="domain" description="Aminotransferase class I/classII large" evidence="7">
    <location>
        <begin position="55"/>
        <end position="384"/>
    </location>
</feature>
<dbReference type="InterPro" id="IPR015421">
    <property type="entry name" value="PyrdxlP-dep_Trfase_major"/>
</dbReference>
<dbReference type="EC" id="2.6.1.57" evidence="6"/>
<feature type="modified residue" description="N6-(pyridoxal phosphate)lysine" evidence="6">
    <location>
        <position position="257"/>
    </location>
</feature>
<dbReference type="Proteomes" id="UP000184253">
    <property type="component" value="Unassembled WGS sequence"/>
</dbReference>
<evidence type="ECO:0000256" key="2">
    <source>
        <dbReference type="ARBA" id="ARBA00011738"/>
    </source>
</evidence>
<dbReference type="InterPro" id="IPR015424">
    <property type="entry name" value="PyrdxlP-dep_Trfase"/>
</dbReference>
<comment type="function">
    <text evidence="6">Aminotransferase that catalyzes the conversion of aromatic amino acids and 2-oxoglutarate into corresponding aromatic oxo acids and L-glutamate.</text>
</comment>
<comment type="similarity">
    <text evidence="6">Belongs to the class-II pyridoxal-phosphate-dependent aminotransferase family.</text>
</comment>
<dbReference type="HAMAP" id="MF_01513">
    <property type="entry name" value="Phe_aminotrans_2"/>
    <property type="match status" value="1"/>
</dbReference>
<sequence length="391" mass="41775">MVPLTASAARITLVAMTDDAQQTPAVVAPHKKVGMLPPYAAGKPPVAVPGLHPYKLSSNENPYAPVPGVIDRVRQVVTGPEGAPSTLCRYPDTLSTGLRQALAAHLDVPADDVVTGAGSLGALAQVITAFAGHGEAGEGDEVIFAWRSFEAYPIVVRTAGAVDVQVPLTADHRHDLPAMLEAITERTRVILLCTPNNPTGPVLTTAEVEDFLARVPAHILVVIDEAYVEFVRDEDAVKGLEMYRKHANVVVLRTFSKAHGLANLRVGYSVSQPEITKALRTVATPFAVSTVAEEAAIASLEHLDEVLERVQIVVDERERVAAALAEAGWDLPSSQANFVWLPLGERTQAFAEAAQARALSVRAFAGEGVRVSIGEKEANDRFLEVARDFLT</sequence>
<dbReference type="AlphaFoldDB" id="A0ABD7M8U0"/>
<dbReference type="CDD" id="cd00609">
    <property type="entry name" value="AAT_like"/>
    <property type="match status" value="1"/>
</dbReference>
<dbReference type="Pfam" id="PF00155">
    <property type="entry name" value="Aminotran_1_2"/>
    <property type="match status" value="1"/>
</dbReference>
<dbReference type="Gene3D" id="3.40.640.10">
    <property type="entry name" value="Type I PLP-dependent aspartate aminotransferase-like (Major domain)"/>
    <property type="match status" value="1"/>
</dbReference>
<keyword evidence="4 6" id="KW-0808">Transferase</keyword>
<evidence type="ECO:0000256" key="1">
    <source>
        <dbReference type="ARBA" id="ARBA00001933"/>
    </source>
</evidence>
<accession>A0ABD7M8U0</accession>
<organism evidence="8 9">
    <name type="scientific">Micrococcus luteus</name>
    <name type="common">Micrococcus lysodeikticus</name>
    <dbReference type="NCBI Taxonomy" id="1270"/>
    <lineage>
        <taxon>Bacteria</taxon>
        <taxon>Bacillati</taxon>
        <taxon>Actinomycetota</taxon>
        <taxon>Actinomycetes</taxon>
        <taxon>Micrococcales</taxon>
        <taxon>Micrococcaceae</taxon>
        <taxon>Micrococcus</taxon>
    </lineage>
</organism>
<dbReference type="NCBIfam" id="NF002878">
    <property type="entry name" value="PRK03321.1"/>
    <property type="match status" value="1"/>
</dbReference>
<dbReference type="SUPFAM" id="SSF53383">
    <property type="entry name" value="PLP-dependent transferases"/>
    <property type="match status" value="1"/>
</dbReference>
<dbReference type="GO" id="GO:0008793">
    <property type="term" value="F:aromatic-amino-acid transaminase activity"/>
    <property type="evidence" value="ECO:0007669"/>
    <property type="project" value="UniProtKB-UniRule"/>
</dbReference>
<comment type="catalytic activity">
    <reaction evidence="6">
        <text>an aromatic L-alpha-amino acid + 2-oxoglutarate = an aromatic oxo-acid + L-glutamate</text>
        <dbReference type="Rhea" id="RHEA:17533"/>
        <dbReference type="ChEBI" id="CHEBI:16810"/>
        <dbReference type="ChEBI" id="CHEBI:29985"/>
        <dbReference type="ChEBI" id="CHEBI:73309"/>
        <dbReference type="ChEBI" id="CHEBI:84824"/>
        <dbReference type="EC" id="2.6.1.57"/>
    </reaction>
</comment>
<evidence type="ECO:0000256" key="3">
    <source>
        <dbReference type="ARBA" id="ARBA00022576"/>
    </source>
</evidence>
<evidence type="ECO:0000313" key="9">
    <source>
        <dbReference type="Proteomes" id="UP000184253"/>
    </source>
</evidence>
<evidence type="ECO:0000256" key="5">
    <source>
        <dbReference type="ARBA" id="ARBA00022898"/>
    </source>
</evidence>
<dbReference type="InterPro" id="IPR024892">
    <property type="entry name" value="ArAT"/>
</dbReference>
<keyword evidence="5 6" id="KW-0663">Pyridoxal phosphate</keyword>